<gene>
    <name evidence="1" type="ORF">QQ008_04300</name>
</gene>
<keyword evidence="2" id="KW-1185">Reference proteome</keyword>
<name>A0ABT8KJD9_9BACT</name>
<reference evidence="1" key="1">
    <citation type="submission" date="2023-06" db="EMBL/GenBank/DDBJ databases">
        <title>Genomic of Parafulvivirga corallium.</title>
        <authorList>
            <person name="Wang G."/>
        </authorList>
    </citation>
    <scope>NUCLEOTIDE SEQUENCE</scope>
    <source>
        <strain evidence="1">BMA10</strain>
    </source>
</reference>
<proteinExistence type="predicted"/>
<evidence type="ECO:0000313" key="1">
    <source>
        <dbReference type="EMBL" id="MDN5200563.1"/>
    </source>
</evidence>
<comment type="caution">
    <text evidence="1">The sequence shown here is derived from an EMBL/GenBank/DDBJ whole genome shotgun (WGS) entry which is preliminary data.</text>
</comment>
<dbReference type="Proteomes" id="UP001172082">
    <property type="component" value="Unassembled WGS sequence"/>
</dbReference>
<dbReference type="Gene3D" id="3.30.70.1280">
    <property type="entry name" value="SP0830-like domains"/>
    <property type="match status" value="1"/>
</dbReference>
<dbReference type="RefSeq" id="WP_346750586.1">
    <property type="nucleotide sequence ID" value="NZ_JAUJEA010000001.1"/>
</dbReference>
<dbReference type="PIRSF" id="PIRSF008502">
    <property type="entry name" value="UCP008502"/>
    <property type="match status" value="1"/>
</dbReference>
<accession>A0ABT8KJD9</accession>
<organism evidence="1 2">
    <name type="scientific">Splendidivirga corallicola</name>
    <dbReference type="NCBI Taxonomy" id="3051826"/>
    <lineage>
        <taxon>Bacteria</taxon>
        <taxon>Pseudomonadati</taxon>
        <taxon>Bacteroidota</taxon>
        <taxon>Cytophagia</taxon>
        <taxon>Cytophagales</taxon>
        <taxon>Splendidivirgaceae</taxon>
        <taxon>Splendidivirga</taxon>
    </lineage>
</organism>
<dbReference type="EMBL" id="JAUJEA010000001">
    <property type="protein sequence ID" value="MDN5200563.1"/>
    <property type="molecule type" value="Genomic_DNA"/>
</dbReference>
<protein>
    <submittedName>
        <fullName evidence="1">DUF1697 domain-containing protein</fullName>
    </submittedName>
</protein>
<dbReference type="Gene3D" id="3.30.70.1260">
    <property type="entry name" value="bacterial protein sp0830 like"/>
    <property type="match status" value="1"/>
</dbReference>
<dbReference type="SUPFAM" id="SSF160379">
    <property type="entry name" value="SP0830-like"/>
    <property type="match status" value="1"/>
</dbReference>
<dbReference type="InterPro" id="IPR012545">
    <property type="entry name" value="DUF1697"/>
</dbReference>
<sequence length="181" mass="21300">MQTYIAMLRGINVSGQKKIKMVDLRAYLEELNFLNIQTYIQSGNIIFDHAQVDPGILEDNIKEKVLEKYGFEVPTTVKLPSEFNYVLNNNPFLKEHDMDPKRIFVTFLYEIPAAEYIEKLKEVDYTPEEYILDGKNIFFFSPHGYGKAKMSNNFFENKLKVFATTRNWRTVNKLYEMANEK</sequence>
<dbReference type="PANTHER" id="PTHR36439:SF1">
    <property type="entry name" value="DUF1697 DOMAIN-CONTAINING PROTEIN"/>
    <property type="match status" value="1"/>
</dbReference>
<dbReference type="Pfam" id="PF08002">
    <property type="entry name" value="DUF1697"/>
    <property type="match status" value="1"/>
</dbReference>
<evidence type="ECO:0000313" key="2">
    <source>
        <dbReference type="Proteomes" id="UP001172082"/>
    </source>
</evidence>
<dbReference type="PANTHER" id="PTHR36439">
    <property type="entry name" value="BLL4334 PROTEIN"/>
    <property type="match status" value="1"/>
</dbReference>